<dbReference type="EMBL" id="CAJNOK010024857">
    <property type="protein sequence ID" value="CAF1382576.1"/>
    <property type="molecule type" value="Genomic_DNA"/>
</dbReference>
<dbReference type="GO" id="GO:0016020">
    <property type="term" value="C:membrane"/>
    <property type="evidence" value="ECO:0007669"/>
    <property type="project" value="UniProtKB-SubCell"/>
</dbReference>
<accession>A0A8S2RV88</accession>
<feature type="transmembrane region" description="Helical" evidence="5">
    <location>
        <begin position="175"/>
        <end position="201"/>
    </location>
</feature>
<evidence type="ECO:0000256" key="2">
    <source>
        <dbReference type="ARBA" id="ARBA00022692"/>
    </source>
</evidence>
<evidence type="ECO:0000256" key="4">
    <source>
        <dbReference type="ARBA" id="ARBA00023136"/>
    </source>
</evidence>
<feature type="transmembrane region" description="Helical" evidence="5">
    <location>
        <begin position="91"/>
        <end position="114"/>
    </location>
</feature>
<feature type="transmembrane region" description="Helical" evidence="5">
    <location>
        <begin position="49"/>
        <end position="71"/>
    </location>
</feature>
<feature type="transmembrane region" description="Helical" evidence="5">
    <location>
        <begin position="16"/>
        <end position="37"/>
    </location>
</feature>
<dbReference type="PROSITE" id="PS50262">
    <property type="entry name" value="G_PROTEIN_RECEP_F1_2"/>
    <property type="match status" value="1"/>
</dbReference>
<organism evidence="8 9">
    <name type="scientific">Didymodactylos carnosus</name>
    <dbReference type="NCBI Taxonomy" id="1234261"/>
    <lineage>
        <taxon>Eukaryota</taxon>
        <taxon>Metazoa</taxon>
        <taxon>Spiralia</taxon>
        <taxon>Gnathifera</taxon>
        <taxon>Rotifera</taxon>
        <taxon>Eurotatoria</taxon>
        <taxon>Bdelloidea</taxon>
        <taxon>Philodinida</taxon>
        <taxon>Philodinidae</taxon>
        <taxon>Didymodactylos</taxon>
    </lineage>
</organism>
<dbReference type="InterPro" id="IPR052954">
    <property type="entry name" value="GPCR-Ligand_Int"/>
</dbReference>
<proteinExistence type="predicted"/>
<evidence type="ECO:0000256" key="5">
    <source>
        <dbReference type="SAM" id="Phobius"/>
    </source>
</evidence>
<evidence type="ECO:0000313" key="9">
    <source>
        <dbReference type="Proteomes" id="UP000682733"/>
    </source>
</evidence>
<dbReference type="AlphaFoldDB" id="A0A8S2RV88"/>
<gene>
    <name evidence="7" type="ORF">OVA965_LOCUS32180</name>
    <name evidence="8" type="ORF">TMI583_LOCUS33033</name>
</gene>
<keyword evidence="2 5" id="KW-0812">Transmembrane</keyword>
<protein>
    <recommendedName>
        <fullName evidence="6">G-protein coupled receptors family 1 profile domain-containing protein</fullName>
    </recommendedName>
</protein>
<dbReference type="Pfam" id="PF00001">
    <property type="entry name" value="7tm_1"/>
    <property type="match status" value="1"/>
</dbReference>
<dbReference type="Proteomes" id="UP000682733">
    <property type="component" value="Unassembled WGS sequence"/>
</dbReference>
<dbReference type="Gene3D" id="1.20.1070.10">
    <property type="entry name" value="Rhodopsin 7-helix transmembrane proteins"/>
    <property type="match status" value="1"/>
</dbReference>
<sequence length="275" mass="31972">MNTIEIISLVSKQLSLYIPLFLLTFGNFGCLFNLRVFTNKKLTTKPCSIYFLSAAVTDFFVLNFNLLTRWLQEQFNISPQSYNQIYCKFRSYLIVLLPMLSTSFVVLASFDRFAASTMSNRIRKMSNIKTVKSELLMTTLFWVIVCLHILIFYSVQYNSITSTYYCDSELGNYGLFNSIFTVLFIGLLPVILMSTFGALTIRNTRISRQRARSRQQINQQIRRKDRQLILMLLFQILSSVICSLRNLPFCFCCCLPNGKQFVDSDKNRMDFLRIA</sequence>
<keyword evidence="4 5" id="KW-0472">Membrane</keyword>
<evidence type="ECO:0000256" key="3">
    <source>
        <dbReference type="ARBA" id="ARBA00022989"/>
    </source>
</evidence>
<name>A0A8S2RV88_9BILA</name>
<keyword evidence="3 5" id="KW-1133">Transmembrane helix</keyword>
<feature type="transmembrane region" description="Helical" evidence="5">
    <location>
        <begin position="135"/>
        <end position="155"/>
    </location>
</feature>
<evidence type="ECO:0000259" key="6">
    <source>
        <dbReference type="PROSITE" id="PS50262"/>
    </source>
</evidence>
<dbReference type="SUPFAM" id="SSF81321">
    <property type="entry name" value="Family A G protein-coupled receptor-like"/>
    <property type="match status" value="1"/>
</dbReference>
<feature type="domain" description="G-protein coupled receptors family 1 profile" evidence="6">
    <location>
        <begin position="29"/>
        <end position="242"/>
    </location>
</feature>
<comment type="subcellular location">
    <subcellularLocation>
        <location evidence="1">Membrane</location>
    </subcellularLocation>
</comment>
<evidence type="ECO:0000313" key="7">
    <source>
        <dbReference type="EMBL" id="CAF1382576.1"/>
    </source>
</evidence>
<dbReference type="Proteomes" id="UP000677228">
    <property type="component" value="Unassembled WGS sequence"/>
</dbReference>
<dbReference type="CDD" id="cd00637">
    <property type="entry name" value="7tm_classA_rhodopsin-like"/>
    <property type="match status" value="1"/>
</dbReference>
<evidence type="ECO:0000313" key="8">
    <source>
        <dbReference type="EMBL" id="CAF4190904.1"/>
    </source>
</evidence>
<dbReference type="PANTHER" id="PTHR46641">
    <property type="entry name" value="FMRFAMIDE RECEPTOR-RELATED"/>
    <property type="match status" value="1"/>
</dbReference>
<evidence type="ECO:0000256" key="1">
    <source>
        <dbReference type="ARBA" id="ARBA00004370"/>
    </source>
</evidence>
<comment type="caution">
    <text evidence="8">The sequence shown here is derived from an EMBL/GenBank/DDBJ whole genome shotgun (WGS) entry which is preliminary data.</text>
</comment>
<reference evidence="8" key="1">
    <citation type="submission" date="2021-02" db="EMBL/GenBank/DDBJ databases">
        <authorList>
            <person name="Nowell W R."/>
        </authorList>
    </citation>
    <scope>NUCLEOTIDE SEQUENCE</scope>
</reference>
<dbReference type="GO" id="GO:0004930">
    <property type="term" value="F:G protein-coupled receptor activity"/>
    <property type="evidence" value="ECO:0007669"/>
    <property type="project" value="InterPro"/>
</dbReference>
<dbReference type="InterPro" id="IPR000276">
    <property type="entry name" value="GPCR_Rhodpsn"/>
</dbReference>
<dbReference type="InterPro" id="IPR017452">
    <property type="entry name" value="GPCR_Rhodpsn_7TM"/>
</dbReference>
<dbReference type="EMBL" id="CAJOBA010046548">
    <property type="protein sequence ID" value="CAF4190904.1"/>
    <property type="molecule type" value="Genomic_DNA"/>
</dbReference>